<evidence type="ECO:0000256" key="1">
    <source>
        <dbReference type="SAM" id="MobiDB-lite"/>
    </source>
</evidence>
<feature type="compositionally biased region" description="Low complexity" evidence="1">
    <location>
        <begin position="26"/>
        <end position="49"/>
    </location>
</feature>
<sequence>MAQEETGNARTSGRTSAKTAQPNQSGQAGKEGQATQAGTAQDAAGAQAAAEEFTLAVATALSGQMAAVMKEVFAEQRSLFEAQAELREADYVLVRNMVEEQQARRQRDAELLEKINRQAEAKPPGPVGGRRVDADPGQLLLGLQFNALSNVLGSRKRTRTGRDDSLMEPPEITTVPAASGAGSVRYRMTFKAPFPSGAATVGIQYLDNTPRDLVQVGSLQNRSLDLATDQVQYVELLDGRALPIAFGIPYRR</sequence>
<reference evidence="2 3" key="1">
    <citation type="journal article" date="2014" name="Arch. Microbiol.">
        <title>Arthrobacter enclensis sp. nov., isolated from sediment sample.</title>
        <authorList>
            <person name="Dastager S.G."/>
            <person name="Liu Q."/>
            <person name="Tang S.K."/>
            <person name="Krishnamurthi S."/>
            <person name="Lee J.C."/>
            <person name="Li W.J."/>
        </authorList>
    </citation>
    <scope>NUCLEOTIDE SEQUENCE [LARGE SCALE GENOMIC DNA]</scope>
    <source>
        <strain evidence="2 3">NIO-1008</strain>
    </source>
</reference>
<dbReference type="EMBL" id="LNQM01000005">
    <property type="protein sequence ID" value="KSU75481.1"/>
    <property type="molecule type" value="Genomic_DNA"/>
</dbReference>
<feature type="compositionally biased region" description="Polar residues" evidence="1">
    <location>
        <begin position="1"/>
        <end position="25"/>
    </location>
</feature>
<proteinExistence type="predicted"/>
<evidence type="ECO:0000313" key="3">
    <source>
        <dbReference type="Proteomes" id="UP000053199"/>
    </source>
</evidence>
<dbReference type="RefSeq" id="WP_058268592.1">
    <property type="nucleotide sequence ID" value="NZ_FMAZ01000005.1"/>
</dbReference>
<dbReference type="Proteomes" id="UP000053199">
    <property type="component" value="Unassembled WGS sequence"/>
</dbReference>
<accession>A0A0V8IL49</accession>
<gene>
    <name evidence="2" type="ORF">AS031_13035</name>
</gene>
<organism evidence="2 3">
    <name type="scientific">Pseudarthrobacter enclensis</name>
    <dbReference type="NCBI Taxonomy" id="993070"/>
    <lineage>
        <taxon>Bacteria</taxon>
        <taxon>Bacillati</taxon>
        <taxon>Actinomycetota</taxon>
        <taxon>Actinomycetes</taxon>
        <taxon>Micrococcales</taxon>
        <taxon>Micrococcaceae</taxon>
        <taxon>Pseudarthrobacter</taxon>
    </lineage>
</organism>
<feature type="region of interest" description="Disordered" evidence="1">
    <location>
        <begin position="1"/>
        <end position="49"/>
    </location>
</feature>
<dbReference type="AlphaFoldDB" id="A0A0V8IL49"/>
<name>A0A0V8IL49_9MICC</name>
<dbReference type="STRING" id="993070.AS031_13035"/>
<dbReference type="OrthoDB" id="4951500at2"/>
<protein>
    <submittedName>
        <fullName evidence="2">Uncharacterized protein</fullName>
    </submittedName>
</protein>
<keyword evidence="3" id="KW-1185">Reference proteome</keyword>
<evidence type="ECO:0000313" key="2">
    <source>
        <dbReference type="EMBL" id="KSU75481.1"/>
    </source>
</evidence>
<comment type="caution">
    <text evidence="2">The sequence shown here is derived from an EMBL/GenBank/DDBJ whole genome shotgun (WGS) entry which is preliminary data.</text>
</comment>